<dbReference type="PANTHER" id="PTHR38478">
    <property type="entry name" value="PEPTIDASE M1A AND M12B"/>
    <property type="match status" value="1"/>
</dbReference>
<feature type="domain" description="EcxA zinc-binding" evidence="2">
    <location>
        <begin position="1"/>
        <end position="122"/>
    </location>
</feature>
<dbReference type="PANTHER" id="PTHR38478:SF1">
    <property type="entry name" value="ZINC DEPENDENT METALLOPROTEASE DOMAIN LIPOPROTEIN"/>
    <property type="match status" value="1"/>
</dbReference>
<evidence type="ECO:0000313" key="4">
    <source>
        <dbReference type="Proteomes" id="UP000305874"/>
    </source>
</evidence>
<reference evidence="4" key="2">
    <citation type="submission" date="2019-06" db="EMBL/GenBank/DDBJ databases">
        <title>Co-occurence of chitin degradation, pigmentation and bioactivity in marine Pseudoalteromonas.</title>
        <authorList>
            <person name="Sonnenschein E.C."/>
            <person name="Bech P.K."/>
        </authorList>
    </citation>
    <scope>NUCLEOTIDE SEQUENCE [LARGE SCALE GENOMIC DNA]</scope>
    <source>
        <strain evidence="4">S2897</strain>
    </source>
</reference>
<organism evidence="3 4">
    <name type="scientific">Pseudoalteromonas ruthenica</name>
    <dbReference type="NCBI Taxonomy" id="151081"/>
    <lineage>
        <taxon>Bacteria</taxon>
        <taxon>Pseudomonadati</taxon>
        <taxon>Pseudomonadota</taxon>
        <taxon>Gammaproteobacteria</taxon>
        <taxon>Alteromonadales</taxon>
        <taxon>Pseudoalteromonadaceae</taxon>
        <taxon>Pseudoalteromonas</taxon>
    </lineage>
</organism>
<reference evidence="3 4" key="1">
    <citation type="submission" date="2017-12" db="EMBL/GenBank/DDBJ databases">
        <authorList>
            <person name="Paulsen S."/>
            <person name="Gram L.K."/>
        </authorList>
    </citation>
    <scope>NUCLEOTIDE SEQUENCE [LARGE SCALE GENOMIC DNA]</scope>
    <source>
        <strain evidence="3 4">S2897</strain>
    </source>
</reference>
<dbReference type="Proteomes" id="UP000305874">
    <property type="component" value="Unassembled WGS sequence"/>
</dbReference>
<dbReference type="RefSeq" id="WP_171041955.1">
    <property type="nucleotide sequence ID" value="NZ_PNCG01000572.1"/>
</dbReference>
<evidence type="ECO:0000256" key="1">
    <source>
        <dbReference type="SAM" id="MobiDB-lite"/>
    </source>
</evidence>
<name>A0A5S3YL81_9GAMM</name>
<dbReference type="EMBL" id="PNCG01000572">
    <property type="protein sequence ID" value="TMP76694.1"/>
    <property type="molecule type" value="Genomic_DNA"/>
</dbReference>
<proteinExistence type="predicted"/>
<accession>A0A5S3YL81</accession>
<feature type="non-terminal residue" evidence="3">
    <location>
        <position position="122"/>
    </location>
</feature>
<dbReference type="AlphaFoldDB" id="A0A5S3YL81"/>
<protein>
    <recommendedName>
        <fullName evidence="2">EcxA zinc-binding domain-containing protein</fullName>
    </recommendedName>
</protein>
<evidence type="ECO:0000313" key="3">
    <source>
        <dbReference type="EMBL" id="TMP76694.1"/>
    </source>
</evidence>
<feature type="region of interest" description="Disordered" evidence="1">
    <location>
        <begin position="90"/>
        <end position="112"/>
    </location>
</feature>
<sequence length="122" mass="13595">HTLGLNHNMRSSQLHSKDKVQSIMPSDNLPLTGSVMEYPAINFAPNGKKQGLYYTTMTGPYDDWVIEYGYSESLNDAKAEQQRLNKILARSTEPGNAFGNDADDMRSPGKAIDPRVNIYDLS</sequence>
<comment type="caution">
    <text evidence="3">The sequence shown here is derived from an EMBL/GenBank/DDBJ whole genome shotgun (WGS) entry which is preliminary data.</text>
</comment>
<dbReference type="InterPro" id="IPR032534">
    <property type="entry name" value="EcxA_zinc-bd"/>
</dbReference>
<feature type="non-terminal residue" evidence="3">
    <location>
        <position position="1"/>
    </location>
</feature>
<dbReference type="Pfam" id="PF16313">
    <property type="entry name" value="DUF4953"/>
    <property type="match status" value="1"/>
</dbReference>
<evidence type="ECO:0000259" key="2">
    <source>
        <dbReference type="Pfam" id="PF16313"/>
    </source>
</evidence>
<gene>
    <name evidence="3" type="ORF">CWC05_21525</name>
</gene>